<dbReference type="EMBL" id="BAAAPF010000003">
    <property type="protein sequence ID" value="GAA2108254.1"/>
    <property type="molecule type" value="Genomic_DNA"/>
</dbReference>
<sequence length="571" mass="60865">MARHLFGGVADYVITAGDDNVATLQPGASVTCWNAISGGSQHTDLLTAGDSTPIEGGILTADVVGAVPEFLGPDTVAELYFDANGGSGPRRRAVATDLGSDISGTRTDLDTHTGAANPHGTQLFDLDDIYDPSIANLIATTPFAIAHRGSGGEFAEHTLAAYKSVLAAGAKAIEVSVRLTADGVPVCFHDTTLDRMTDHTGPISDWTYAALREQVRVTPQGLLGAGWANQPIPTLAEVLDALYGRAVIFLEAKSNEAIVPLRDLMLDRYPGYARSVVWKAHYGQGGLATRAAEGWTVWAYMDAGTTDAQLDAVDASVDMWGVPYGMTDERISEVIARGKPVICWEVHRHAEITRLTGLGVTGLMEAQWVYLNQDLTLAKDLFDARVSQPGTLGIANYSEDYAPKYDGAGGMYLDKVPNDSILMGGHRTPAADGYVIGFSMKWDVLPASNQHSGAAFGKLSDDKYQFSMENASGGYHALVRGNGDIQIYTHTAGVTSGTQLGTLATAAPVAGVYMTFEIEVTASQVIFRRTDVGPYELAVSNVAYRGRYWHFTVGSVNTLASKPTWSNISVT</sequence>
<feature type="domain" description="GP-PDE" evidence="1">
    <location>
        <begin position="142"/>
        <end position="375"/>
    </location>
</feature>
<accession>A0ABN2XCK9</accession>
<proteinExistence type="predicted"/>
<evidence type="ECO:0000313" key="2">
    <source>
        <dbReference type="EMBL" id="GAA2108254.1"/>
    </source>
</evidence>
<organism evidence="2 3">
    <name type="scientific">Streptomyces synnematoformans</name>
    <dbReference type="NCBI Taxonomy" id="415721"/>
    <lineage>
        <taxon>Bacteria</taxon>
        <taxon>Bacillati</taxon>
        <taxon>Actinomycetota</taxon>
        <taxon>Actinomycetes</taxon>
        <taxon>Kitasatosporales</taxon>
        <taxon>Streptomycetaceae</taxon>
        <taxon>Streptomyces</taxon>
    </lineage>
</organism>
<gene>
    <name evidence="2" type="ORF">GCM10009802_03960</name>
</gene>
<dbReference type="Pfam" id="PF03009">
    <property type="entry name" value="GDPD"/>
    <property type="match status" value="1"/>
</dbReference>
<protein>
    <recommendedName>
        <fullName evidence="1">GP-PDE domain-containing protein</fullName>
    </recommendedName>
</protein>
<dbReference type="PROSITE" id="PS51704">
    <property type="entry name" value="GP_PDE"/>
    <property type="match status" value="1"/>
</dbReference>
<dbReference type="CDD" id="cd08556">
    <property type="entry name" value="GDPD"/>
    <property type="match status" value="1"/>
</dbReference>
<dbReference type="InterPro" id="IPR030395">
    <property type="entry name" value="GP_PDE_dom"/>
</dbReference>
<dbReference type="Proteomes" id="UP001500443">
    <property type="component" value="Unassembled WGS sequence"/>
</dbReference>
<evidence type="ECO:0000259" key="1">
    <source>
        <dbReference type="PROSITE" id="PS51704"/>
    </source>
</evidence>
<comment type="caution">
    <text evidence="2">The sequence shown here is derived from an EMBL/GenBank/DDBJ whole genome shotgun (WGS) entry which is preliminary data.</text>
</comment>
<reference evidence="2 3" key="1">
    <citation type="journal article" date="2019" name="Int. J. Syst. Evol. Microbiol.">
        <title>The Global Catalogue of Microorganisms (GCM) 10K type strain sequencing project: providing services to taxonomists for standard genome sequencing and annotation.</title>
        <authorList>
            <consortium name="The Broad Institute Genomics Platform"/>
            <consortium name="The Broad Institute Genome Sequencing Center for Infectious Disease"/>
            <person name="Wu L."/>
            <person name="Ma J."/>
        </authorList>
    </citation>
    <scope>NUCLEOTIDE SEQUENCE [LARGE SCALE GENOMIC DNA]</scope>
    <source>
        <strain evidence="2 3">JCM 15481</strain>
    </source>
</reference>
<keyword evidence="3" id="KW-1185">Reference proteome</keyword>
<dbReference type="RefSeq" id="WP_344287192.1">
    <property type="nucleotide sequence ID" value="NZ_BAAAPF010000003.1"/>
</dbReference>
<dbReference type="PANTHER" id="PTHR46211:SF14">
    <property type="entry name" value="GLYCEROPHOSPHODIESTER PHOSPHODIESTERASE"/>
    <property type="match status" value="1"/>
</dbReference>
<dbReference type="PROSITE" id="PS50007">
    <property type="entry name" value="PIPLC_X_DOMAIN"/>
    <property type="match status" value="1"/>
</dbReference>
<dbReference type="Gene3D" id="3.20.20.190">
    <property type="entry name" value="Phosphatidylinositol (PI) phosphodiesterase"/>
    <property type="match status" value="1"/>
</dbReference>
<name>A0ABN2XCK9_9ACTN</name>
<dbReference type="PANTHER" id="PTHR46211">
    <property type="entry name" value="GLYCEROPHOSPHORYL DIESTER PHOSPHODIESTERASE"/>
    <property type="match status" value="1"/>
</dbReference>
<dbReference type="SUPFAM" id="SSF51695">
    <property type="entry name" value="PLC-like phosphodiesterases"/>
    <property type="match status" value="1"/>
</dbReference>
<dbReference type="InterPro" id="IPR017946">
    <property type="entry name" value="PLC-like_Pdiesterase_TIM-brl"/>
</dbReference>
<evidence type="ECO:0000313" key="3">
    <source>
        <dbReference type="Proteomes" id="UP001500443"/>
    </source>
</evidence>